<comment type="caution">
    <text evidence="1">The sequence shown here is derived from an EMBL/GenBank/DDBJ whole genome shotgun (WGS) entry which is preliminary data.</text>
</comment>
<sequence length="73" mass="8393">MEEGLESFKLPLEWKLGTYLMGKMLLRDPEIMRVIIHSLIDVDTPLDSYSVAPTKWVDIKGVYTLYTSQNTSN</sequence>
<dbReference type="EMBL" id="JAEPRE010000010">
    <property type="protein sequence ID" value="KAG2237015.1"/>
    <property type="molecule type" value="Genomic_DNA"/>
</dbReference>
<name>A0A8H7SYW7_9FUNG</name>
<dbReference type="Proteomes" id="UP000613177">
    <property type="component" value="Unassembled WGS sequence"/>
</dbReference>
<evidence type="ECO:0000313" key="2">
    <source>
        <dbReference type="Proteomes" id="UP000613177"/>
    </source>
</evidence>
<gene>
    <name evidence="1" type="ORF">INT48_001782</name>
</gene>
<organism evidence="1 2">
    <name type="scientific">Thamnidium elegans</name>
    <dbReference type="NCBI Taxonomy" id="101142"/>
    <lineage>
        <taxon>Eukaryota</taxon>
        <taxon>Fungi</taxon>
        <taxon>Fungi incertae sedis</taxon>
        <taxon>Mucoromycota</taxon>
        <taxon>Mucoromycotina</taxon>
        <taxon>Mucoromycetes</taxon>
        <taxon>Mucorales</taxon>
        <taxon>Mucorineae</taxon>
        <taxon>Mucoraceae</taxon>
        <taxon>Thamnidium</taxon>
    </lineage>
</organism>
<dbReference type="AlphaFoldDB" id="A0A8H7SYW7"/>
<proteinExistence type="predicted"/>
<keyword evidence="2" id="KW-1185">Reference proteome</keyword>
<protein>
    <submittedName>
        <fullName evidence="1">Uncharacterized protein</fullName>
    </submittedName>
</protein>
<evidence type="ECO:0000313" key="1">
    <source>
        <dbReference type="EMBL" id="KAG2237015.1"/>
    </source>
</evidence>
<accession>A0A8H7SYW7</accession>
<reference evidence="1" key="1">
    <citation type="submission" date="2021-01" db="EMBL/GenBank/DDBJ databases">
        <title>Metabolic potential, ecology and presence of endohyphal bacteria is reflected in genomic diversity of Mucoromycotina.</title>
        <authorList>
            <person name="Muszewska A."/>
            <person name="Okrasinska A."/>
            <person name="Steczkiewicz K."/>
            <person name="Drgas O."/>
            <person name="Orlowska M."/>
            <person name="Perlinska-Lenart U."/>
            <person name="Aleksandrzak-Piekarczyk T."/>
            <person name="Szatraj K."/>
            <person name="Zielenkiewicz U."/>
            <person name="Pilsyk S."/>
            <person name="Malc E."/>
            <person name="Mieczkowski P."/>
            <person name="Kruszewska J.S."/>
            <person name="Biernat P."/>
            <person name="Pawlowska J."/>
        </authorList>
    </citation>
    <scope>NUCLEOTIDE SEQUENCE</scope>
    <source>
        <strain evidence="1">WA0000018081</strain>
    </source>
</reference>